<evidence type="ECO:0000313" key="1">
    <source>
        <dbReference type="EMBL" id="CAF4439656.1"/>
    </source>
</evidence>
<proteinExistence type="predicted"/>
<sequence>DNQLMYNDFDNLIDDNHASEQALNHPWLKYALQQIDKVPLSSDRLQGAYSRQLYDREHRRTSTRPLPTISDIASMKGDIGSYNDEKERTYDDKYIRARARRMSR</sequence>
<accession>A0A820RQB0</accession>
<dbReference type="EMBL" id="CAJOAZ010031364">
    <property type="protein sequence ID" value="CAF4439656.1"/>
    <property type="molecule type" value="Genomic_DNA"/>
</dbReference>
<organism evidence="1 2">
    <name type="scientific">Adineta steineri</name>
    <dbReference type="NCBI Taxonomy" id="433720"/>
    <lineage>
        <taxon>Eukaryota</taxon>
        <taxon>Metazoa</taxon>
        <taxon>Spiralia</taxon>
        <taxon>Gnathifera</taxon>
        <taxon>Rotifera</taxon>
        <taxon>Eurotatoria</taxon>
        <taxon>Bdelloidea</taxon>
        <taxon>Adinetida</taxon>
        <taxon>Adinetidae</taxon>
        <taxon>Adineta</taxon>
    </lineage>
</organism>
<protein>
    <submittedName>
        <fullName evidence="1">Uncharacterized protein</fullName>
    </submittedName>
</protein>
<comment type="caution">
    <text evidence="1">The sequence shown here is derived from an EMBL/GenBank/DDBJ whole genome shotgun (WGS) entry which is preliminary data.</text>
</comment>
<feature type="non-terminal residue" evidence="1">
    <location>
        <position position="1"/>
    </location>
</feature>
<name>A0A820RQB0_9BILA</name>
<dbReference type="Proteomes" id="UP000663844">
    <property type="component" value="Unassembled WGS sequence"/>
</dbReference>
<feature type="non-terminal residue" evidence="1">
    <location>
        <position position="104"/>
    </location>
</feature>
<reference evidence="1" key="1">
    <citation type="submission" date="2021-02" db="EMBL/GenBank/DDBJ databases">
        <authorList>
            <person name="Nowell W R."/>
        </authorList>
    </citation>
    <scope>NUCLEOTIDE SEQUENCE</scope>
</reference>
<gene>
    <name evidence="1" type="ORF">OXD698_LOCUS53736</name>
</gene>
<evidence type="ECO:0000313" key="2">
    <source>
        <dbReference type="Proteomes" id="UP000663844"/>
    </source>
</evidence>
<dbReference type="AlphaFoldDB" id="A0A820RQB0"/>